<dbReference type="SMART" id="SM00382">
    <property type="entry name" value="AAA"/>
    <property type="match status" value="2"/>
</dbReference>
<dbReference type="FunFam" id="1.20.1560.10:FF:000295">
    <property type="entry name" value="MDR-like ABC transporter"/>
    <property type="match status" value="1"/>
</dbReference>
<dbReference type="InterPro" id="IPR039421">
    <property type="entry name" value="Type_1_exporter"/>
</dbReference>
<dbReference type="FunFam" id="3.40.50.300:FF:000251">
    <property type="entry name" value="ABC transporter B family member 19"/>
    <property type="match status" value="2"/>
</dbReference>
<dbReference type="PANTHER" id="PTHR43394:SF16">
    <property type="entry name" value="ABC TRANSPORTER B FAMILY MEMBER 4-LIKE ISOFORM X1"/>
    <property type="match status" value="1"/>
</dbReference>
<dbReference type="Pfam" id="PF00005">
    <property type="entry name" value="ABC_tran"/>
    <property type="match status" value="2"/>
</dbReference>
<dbReference type="PANTHER" id="PTHR43394">
    <property type="entry name" value="ATP-DEPENDENT PERMEASE MDL1, MITOCHONDRIAL"/>
    <property type="match status" value="1"/>
</dbReference>
<feature type="transmembrane region" description="Helical" evidence="12">
    <location>
        <begin position="670"/>
        <end position="695"/>
    </location>
</feature>
<dbReference type="InterPro" id="IPR017871">
    <property type="entry name" value="ABC_transporter-like_CS"/>
</dbReference>
<dbReference type="Pfam" id="PF00664">
    <property type="entry name" value="ABC_membrane"/>
    <property type="match status" value="2"/>
</dbReference>
<keyword evidence="5" id="KW-0677">Repeat</keyword>
<evidence type="ECO:0000256" key="3">
    <source>
        <dbReference type="ARBA" id="ARBA00022448"/>
    </source>
</evidence>
<keyword evidence="6" id="KW-0547">Nucleotide-binding</keyword>
<feature type="domain" description="ABC transporter" evidence="13">
    <location>
        <begin position="998"/>
        <end position="1236"/>
    </location>
</feature>
<feature type="transmembrane region" description="Helical" evidence="12">
    <location>
        <begin position="937"/>
        <end position="955"/>
    </location>
</feature>
<dbReference type="InterPro" id="IPR003593">
    <property type="entry name" value="AAA+_ATPase"/>
</dbReference>
<sequence>MGELFSYADRTDKLLMFLGTIGALAAGISQPIQIVLFGDVLNTFNPADPGADIETGIKSVALNFVFVGIAVFIAGSFQVACWTITASRQAKRIRSEYVSAIMTKEIGWFDVNEPMQLGSRVAEATVTIQEGMGRKVGDGLNFFSMAVSGLTIGLIKGWELALILLAFTPFIAFTAFLAMKVLSTATQAGLESYGKAGAVAQEALSNVRTVHMFNSIDHFVAKYESALGLSTQAGIKKGLAVGWGTGLMFGTVFCTYAGGMYFGALMVANDNLDGNTCDHYGCYDGGRVLTVFFAVIMGAMALGQAAPSAEAITSARAAAFPVFQTIKRPSLIDPLSEDGKKLDKVMGRIQIENVSFAYPSRPEIHVCSNYSLTIEPGETVALVGPSGSGKSTMVSLLERFYDPLNGSVSIDGVDVRTLNVKWLRSQVGLVGQEPSLFATSIMENIRYGCPSATDDQVIEASKMANAYNFIKEFPQGFQTEVGERGAQLSGGQKQRIAIARAIIKNPAILLLDEATSALDTESERIVQASLDQLLANSHRTTVIIAHRLSTIRNANRIAVHSGGAIVEIGSHDELMKLENGHYRLLVEAQNRVAIEEKEEGTSDVMTVEDLESPDDHNVRSGRSTRRSISRHSVSEKEGAAPIDDLELGDANLPPFSMARVWKMSLPEWKFLVAGSLGAMINAAVFPVWGVILVKVTVLFFRLDYTKSEMLDHARWWSLGFVGLGITFALSMTMQHYGFAVVSQKLVTRVRLSTFNAMLHQEIGWFDLDENSSGALVSRLATDSAVLQAMTSETLNRGLVNITTLTIAFAIAFFYSWQMTLILLAAFPVLVLSSYVQAQQMAGTSGNKKNNDADTAAGSLLSEAIGSIRTVASFSMEVALNSLYVGYLSVSKEADIKIGIVGGMAFGVSQGAMFLVLAFLFFVSGRWISRGIITFEEFFMVLMVIMLSTFAMGMAAQGASDGAKARRSAQRVFKVIDRKPLIDATSGTGRSLDHVDGDIEFCNLQFSYPARPDAKIYKKYNLKIARGQTVALVGASGSGKSTAISLMERFYDPSAGVVTLDGNNLKELNLKWLREHVSLVSQEPVLFAGTIAENIELGKPGSTREEIIEAAKKANAFDFISNFPNGFDTDVGDRGAQVSGGQKQRIAIARAILRDPAVLLLDEATSALDNESERVVQASLDRLLALKQRTTIIVAHRLSTIRNANLIAVTHDGAIVEQGTHDQLMQLPNGIYKGLVARQMNAH</sequence>
<feature type="transmembrane region" description="Helical" evidence="12">
    <location>
        <begin position="897"/>
        <end position="922"/>
    </location>
</feature>
<organism evidence="15 16">
    <name type="scientific">Phytophthora ramorum</name>
    <name type="common">Sudden oak death agent</name>
    <dbReference type="NCBI Taxonomy" id="164328"/>
    <lineage>
        <taxon>Eukaryota</taxon>
        <taxon>Sar</taxon>
        <taxon>Stramenopiles</taxon>
        <taxon>Oomycota</taxon>
        <taxon>Peronosporomycetes</taxon>
        <taxon>Peronosporales</taxon>
        <taxon>Peronosporaceae</taxon>
        <taxon>Phytophthora</taxon>
    </lineage>
</organism>
<dbReference type="InterPro" id="IPR011527">
    <property type="entry name" value="ABC1_TM_dom"/>
</dbReference>
<dbReference type="FunFam" id="1.20.1560.10:FF:000018">
    <property type="entry name" value="ATP-binding cassette subfamily B member 11"/>
    <property type="match status" value="1"/>
</dbReference>
<dbReference type="GO" id="GO:0016887">
    <property type="term" value="F:ATP hydrolysis activity"/>
    <property type="evidence" value="ECO:0007669"/>
    <property type="project" value="InterPro"/>
</dbReference>
<dbReference type="CDD" id="cd18577">
    <property type="entry name" value="ABC_6TM_Pgp_ABCB1_D1_like"/>
    <property type="match status" value="1"/>
</dbReference>
<dbReference type="Gene3D" id="3.40.50.300">
    <property type="entry name" value="P-loop containing nucleotide triphosphate hydrolases"/>
    <property type="match status" value="2"/>
</dbReference>
<keyword evidence="8 12" id="KW-1133">Transmembrane helix</keyword>
<dbReference type="SUPFAM" id="SSF90123">
    <property type="entry name" value="ABC transporter transmembrane region"/>
    <property type="match status" value="2"/>
</dbReference>
<keyword evidence="4 12" id="KW-0812">Transmembrane</keyword>
<dbReference type="GO" id="GO:0016020">
    <property type="term" value="C:membrane"/>
    <property type="evidence" value="ECO:0000318"/>
    <property type="project" value="GO_Central"/>
</dbReference>
<feature type="transmembrane region" description="Helical" evidence="12">
    <location>
        <begin position="60"/>
        <end position="84"/>
    </location>
</feature>
<feature type="domain" description="ABC transmembrane type-1" evidence="14">
    <location>
        <begin position="17"/>
        <end position="314"/>
    </location>
</feature>
<dbReference type="GO" id="GO:0140359">
    <property type="term" value="F:ABC-type transporter activity"/>
    <property type="evidence" value="ECO:0007669"/>
    <property type="project" value="InterPro"/>
</dbReference>
<evidence type="ECO:0000256" key="7">
    <source>
        <dbReference type="ARBA" id="ARBA00022840"/>
    </source>
</evidence>
<dbReference type="Proteomes" id="UP000005238">
    <property type="component" value="Unassembled WGS sequence"/>
</dbReference>
<feature type="domain" description="ABC transporter" evidence="13">
    <location>
        <begin position="349"/>
        <end position="587"/>
    </location>
</feature>
<dbReference type="CDD" id="cd18578">
    <property type="entry name" value="ABC_6TM_Pgp_ABCB1_D2_like"/>
    <property type="match status" value="1"/>
</dbReference>
<comment type="subcellular location">
    <subcellularLocation>
        <location evidence="1">Membrane</location>
        <topology evidence="1">Multi-pass membrane protein</topology>
    </subcellularLocation>
</comment>
<evidence type="ECO:0000256" key="5">
    <source>
        <dbReference type="ARBA" id="ARBA00022737"/>
    </source>
</evidence>
<evidence type="ECO:0000256" key="2">
    <source>
        <dbReference type="ARBA" id="ARBA00007577"/>
    </source>
</evidence>
<dbReference type="GO" id="GO:0055085">
    <property type="term" value="P:transmembrane transport"/>
    <property type="evidence" value="ECO:0000318"/>
    <property type="project" value="GO_Central"/>
</dbReference>
<dbReference type="PROSITE" id="PS50893">
    <property type="entry name" value="ABC_TRANSPORTER_2"/>
    <property type="match status" value="2"/>
</dbReference>
<dbReference type="InterPro" id="IPR036640">
    <property type="entry name" value="ABC1_TM_sf"/>
</dbReference>
<evidence type="ECO:0000313" key="15">
    <source>
        <dbReference type="EnsemblProtists" id="Phyra71174"/>
    </source>
</evidence>
<accession>H3G8G1</accession>
<keyword evidence="10" id="KW-0325">Glycoprotein</keyword>
<dbReference type="InterPro" id="IPR027417">
    <property type="entry name" value="P-loop_NTPase"/>
</dbReference>
<evidence type="ECO:0000256" key="10">
    <source>
        <dbReference type="ARBA" id="ARBA00023180"/>
    </source>
</evidence>
<proteinExistence type="inferred from homology"/>
<reference evidence="15" key="2">
    <citation type="submission" date="2015-06" db="UniProtKB">
        <authorList>
            <consortium name="EnsemblProtists"/>
        </authorList>
    </citation>
    <scope>IDENTIFICATION</scope>
    <source>
        <strain evidence="15">Pr102</strain>
    </source>
</reference>
<dbReference type="FunCoup" id="H3G8G1">
    <property type="interactions" value="6"/>
</dbReference>
<name>H3G8G1_PHYRM</name>
<feature type="transmembrane region" description="Helical" evidence="12">
    <location>
        <begin position="161"/>
        <end position="182"/>
    </location>
</feature>
<dbReference type="EnsemblProtists" id="Phyra71174">
    <property type="protein sequence ID" value="Phyra71174"/>
    <property type="gene ID" value="Phyra71174"/>
</dbReference>
<dbReference type="STRING" id="164328.H3G8G1"/>
<dbReference type="VEuPathDB" id="FungiDB:KRP23_9539"/>
<dbReference type="Gene3D" id="1.20.1560.10">
    <property type="entry name" value="ABC transporter type 1, transmembrane domain"/>
    <property type="match status" value="2"/>
</dbReference>
<dbReference type="GO" id="GO:0042626">
    <property type="term" value="F:ATPase-coupled transmembrane transporter activity"/>
    <property type="evidence" value="ECO:0000318"/>
    <property type="project" value="GO_Central"/>
</dbReference>
<dbReference type="InParanoid" id="H3G8G1"/>
<feature type="transmembrane region" description="Helical" evidence="12">
    <location>
        <begin position="715"/>
        <end position="741"/>
    </location>
</feature>
<dbReference type="PROSITE" id="PS50929">
    <property type="entry name" value="ABC_TM1F"/>
    <property type="match status" value="2"/>
</dbReference>
<evidence type="ECO:0008006" key="17">
    <source>
        <dbReference type="Google" id="ProtNLM"/>
    </source>
</evidence>
<evidence type="ECO:0000313" key="16">
    <source>
        <dbReference type="Proteomes" id="UP000005238"/>
    </source>
</evidence>
<dbReference type="InterPro" id="IPR003439">
    <property type="entry name" value="ABC_transporter-like_ATP-bd"/>
</dbReference>
<evidence type="ECO:0000256" key="6">
    <source>
        <dbReference type="ARBA" id="ARBA00022741"/>
    </source>
</evidence>
<dbReference type="eggNOG" id="KOG0055">
    <property type="taxonomic scope" value="Eukaryota"/>
</dbReference>
<evidence type="ECO:0000256" key="1">
    <source>
        <dbReference type="ARBA" id="ARBA00004141"/>
    </source>
</evidence>
<keyword evidence="9 12" id="KW-0472">Membrane</keyword>
<feature type="transmembrane region" description="Helical" evidence="12">
    <location>
        <begin position="288"/>
        <end position="306"/>
    </location>
</feature>
<evidence type="ECO:0000256" key="9">
    <source>
        <dbReference type="ARBA" id="ARBA00023136"/>
    </source>
</evidence>
<dbReference type="EMBL" id="DS566003">
    <property type="status" value="NOT_ANNOTATED_CDS"/>
    <property type="molecule type" value="Genomic_DNA"/>
</dbReference>
<reference evidence="16" key="1">
    <citation type="journal article" date="2006" name="Science">
        <title>Phytophthora genome sequences uncover evolutionary origins and mechanisms of pathogenesis.</title>
        <authorList>
            <person name="Tyler B.M."/>
            <person name="Tripathy S."/>
            <person name="Zhang X."/>
            <person name="Dehal P."/>
            <person name="Jiang R.H."/>
            <person name="Aerts A."/>
            <person name="Arredondo F.D."/>
            <person name="Baxter L."/>
            <person name="Bensasson D."/>
            <person name="Beynon J.L."/>
            <person name="Chapman J."/>
            <person name="Damasceno C.M."/>
            <person name="Dorrance A.E."/>
            <person name="Dou D."/>
            <person name="Dickerman A.W."/>
            <person name="Dubchak I.L."/>
            <person name="Garbelotto M."/>
            <person name="Gijzen M."/>
            <person name="Gordon S.G."/>
            <person name="Govers F."/>
            <person name="Grunwald N.J."/>
            <person name="Huang W."/>
            <person name="Ivors K.L."/>
            <person name="Jones R.W."/>
            <person name="Kamoun S."/>
            <person name="Krampis K."/>
            <person name="Lamour K.H."/>
            <person name="Lee M.K."/>
            <person name="McDonald W.H."/>
            <person name="Medina M."/>
            <person name="Meijer H.J."/>
            <person name="Nordberg E.K."/>
            <person name="Maclean D.J."/>
            <person name="Ospina-Giraldo M.D."/>
            <person name="Morris P.F."/>
            <person name="Phuntumart V."/>
            <person name="Putnam N.H."/>
            <person name="Rash S."/>
            <person name="Rose J.K."/>
            <person name="Sakihama Y."/>
            <person name="Salamov A.A."/>
            <person name="Savidor A."/>
            <person name="Scheuring C.F."/>
            <person name="Smith B.M."/>
            <person name="Sobral B.W."/>
            <person name="Terry A."/>
            <person name="Torto-Alalibo T.A."/>
            <person name="Win J."/>
            <person name="Xu Z."/>
            <person name="Zhang H."/>
            <person name="Grigoriev I.V."/>
            <person name="Rokhsar D.S."/>
            <person name="Boore J.L."/>
        </authorList>
    </citation>
    <scope>NUCLEOTIDE SEQUENCE [LARGE SCALE GENOMIC DNA]</scope>
    <source>
        <strain evidence="16">Pr102</strain>
    </source>
</reference>
<feature type="transmembrane region" description="Helical" evidence="12">
    <location>
        <begin position="14"/>
        <end position="40"/>
    </location>
</feature>
<protein>
    <recommendedName>
        <fullName evidence="17">Multidrug resistance protein ABC superfamily</fullName>
    </recommendedName>
</protein>
<dbReference type="GO" id="GO:0005524">
    <property type="term" value="F:ATP binding"/>
    <property type="evidence" value="ECO:0007669"/>
    <property type="project" value="UniProtKB-KW"/>
</dbReference>
<feature type="domain" description="ABC transmembrane type-1" evidence="14">
    <location>
        <begin position="672"/>
        <end position="963"/>
    </location>
</feature>
<dbReference type="PROSITE" id="PS00211">
    <property type="entry name" value="ABC_TRANSPORTER_1"/>
    <property type="match status" value="2"/>
</dbReference>
<evidence type="ECO:0000259" key="13">
    <source>
        <dbReference type="PROSITE" id="PS50893"/>
    </source>
</evidence>
<dbReference type="VEuPathDB" id="FungiDB:KRP22_13808"/>
<feature type="transmembrane region" description="Helical" evidence="12">
    <location>
        <begin position="820"/>
        <end position="837"/>
    </location>
</feature>
<dbReference type="AlphaFoldDB" id="H3G8G1"/>
<keyword evidence="16" id="KW-1185">Reference proteome</keyword>
<evidence type="ECO:0000256" key="4">
    <source>
        <dbReference type="ARBA" id="ARBA00022692"/>
    </source>
</evidence>
<comment type="similarity">
    <text evidence="2">Belongs to the ABC transporter superfamily. ABCB family. Multidrug resistance exporter (TC 3.A.1.201) subfamily.</text>
</comment>
<evidence type="ECO:0000256" key="11">
    <source>
        <dbReference type="SAM" id="MobiDB-lite"/>
    </source>
</evidence>
<dbReference type="HOGENOM" id="CLU_000604_17_2_1"/>
<dbReference type="CDD" id="cd03249">
    <property type="entry name" value="ABC_MTABC3_MDL1_MDL2"/>
    <property type="match status" value="2"/>
</dbReference>
<evidence type="ECO:0000259" key="14">
    <source>
        <dbReference type="PROSITE" id="PS50929"/>
    </source>
</evidence>
<dbReference type="OMA" id="YFVAYAT"/>
<feature type="region of interest" description="Disordered" evidence="11">
    <location>
        <begin position="611"/>
        <end position="637"/>
    </location>
</feature>
<keyword evidence="7" id="KW-0067">ATP-binding</keyword>
<dbReference type="SUPFAM" id="SSF52540">
    <property type="entry name" value="P-loop containing nucleoside triphosphate hydrolases"/>
    <property type="match status" value="2"/>
</dbReference>
<keyword evidence="3" id="KW-0813">Transport</keyword>
<evidence type="ECO:0000256" key="8">
    <source>
        <dbReference type="ARBA" id="ARBA00022989"/>
    </source>
</evidence>
<evidence type="ECO:0000256" key="12">
    <source>
        <dbReference type="SAM" id="Phobius"/>
    </source>
</evidence>
<feature type="transmembrane region" description="Helical" evidence="12">
    <location>
        <begin position="246"/>
        <end position="268"/>
    </location>
</feature>